<dbReference type="RefSeq" id="XP_004338033.1">
    <property type="nucleotide sequence ID" value="XM_004337985.1"/>
</dbReference>
<dbReference type="PANTHER" id="PTHR31728:SF5">
    <property type="entry name" value="OS07G0540200 PROTEIN"/>
    <property type="match status" value="1"/>
</dbReference>
<evidence type="ECO:0000313" key="3">
    <source>
        <dbReference type="Proteomes" id="UP000011083"/>
    </source>
</evidence>
<dbReference type="OMA" id="HTHEYRV"/>
<sequence>MDESSRISIPGVILAALLHDMEGHSGDLEGFLFGSTTRHVVDNVEDAELGVQEGKTRLGRPFSFYDQLGRVVPDQLRAFCADRPHHSLIGWFKFRRNTPPRLSARELEVHAQLCQLYQKELNKDRDLKHFGFVMGLFTSFKAAEIISYDYRFVQIDGERQMRPIQLEVINIEHSPQQEYASFAPVTDFSTTLSAALNPVRDSVKLMDNLFDASMRELKSVALEVHESTKEVRKLEREIEELKRSLGQATTPRPLNASFGN</sequence>
<keyword evidence="3" id="KW-1185">Reference proteome</keyword>
<protein>
    <submittedName>
        <fullName evidence="2">Uncharacterized protein</fullName>
    </submittedName>
</protein>
<evidence type="ECO:0000256" key="1">
    <source>
        <dbReference type="SAM" id="Coils"/>
    </source>
</evidence>
<dbReference type="PANTHER" id="PTHR31728">
    <property type="entry name" value="ABRAXAS FAMILY MEMBER"/>
    <property type="match status" value="1"/>
</dbReference>
<gene>
    <name evidence="2" type="ORF">ACA1_223060</name>
</gene>
<dbReference type="KEGG" id="acan:ACA1_223060"/>
<dbReference type="PRINTS" id="PR02051">
    <property type="entry name" value="PROTEINF175"/>
</dbReference>
<dbReference type="Proteomes" id="UP000011083">
    <property type="component" value="Unassembled WGS sequence"/>
</dbReference>
<accession>L8GSP3</accession>
<feature type="coiled-coil region" evidence="1">
    <location>
        <begin position="217"/>
        <end position="244"/>
    </location>
</feature>
<dbReference type="STRING" id="1257118.L8GSP3"/>
<name>L8GSP3_ACACF</name>
<dbReference type="GO" id="GO:0031593">
    <property type="term" value="F:polyubiquitin modification-dependent protein binding"/>
    <property type="evidence" value="ECO:0007669"/>
    <property type="project" value="TreeGrafter"/>
</dbReference>
<dbReference type="GO" id="GO:0005634">
    <property type="term" value="C:nucleus"/>
    <property type="evidence" value="ECO:0007669"/>
    <property type="project" value="TreeGrafter"/>
</dbReference>
<dbReference type="InterPro" id="IPR023238">
    <property type="entry name" value="FAM175"/>
</dbReference>
<dbReference type="Pfam" id="PF21125">
    <property type="entry name" value="MPN_2A_DUB_like"/>
    <property type="match status" value="1"/>
</dbReference>
<dbReference type="VEuPathDB" id="AmoebaDB:ACA1_223060"/>
<dbReference type="AlphaFoldDB" id="L8GSP3"/>
<evidence type="ECO:0000313" key="2">
    <source>
        <dbReference type="EMBL" id="ELR16020.1"/>
    </source>
</evidence>
<keyword evidence="1" id="KW-0175">Coiled coil</keyword>
<proteinExistence type="predicted"/>
<reference evidence="2 3" key="1">
    <citation type="journal article" date="2013" name="Genome Biol.">
        <title>Genome of Acanthamoeba castellanii highlights extensive lateral gene transfer and early evolution of tyrosine kinase signaling.</title>
        <authorList>
            <person name="Clarke M."/>
            <person name="Lohan A.J."/>
            <person name="Liu B."/>
            <person name="Lagkouvardos I."/>
            <person name="Roy S."/>
            <person name="Zafar N."/>
            <person name="Bertelli C."/>
            <person name="Schilde C."/>
            <person name="Kianianmomeni A."/>
            <person name="Burglin T.R."/>
            <person name="Frech C."/>
            <person name="Turcotte B."/>
            <person name="Kopec K.O."/>
            <person name="Synnott J.M."/>
            <person name="Choo C."/>
            <person name="Paponov I."/>
            <person name="Finkler A."/>
            <person name="Soon Heng Tan C."/>
            <person name="Hutchins A.P."/>
            <person name="Weinmeier T."/>
            <person name="Rattei T."/>
            <person name="Chu J.S."/>
            <person name="Gimenez G."/>
            <person name="Irimia M."/>
            <person name="Rigden D.J."/>
            <person name="Fitzpatrick D.A."/>
            <person name="Lorenzo-Morales J."/>
            <person name="Bateman A."/>
            <person name="Chiu C.H."/>
            <person name="Tang P."/>
            <person name="Hegemann P."/>
            <person name="Fromm H."/>
            <person name="Raoult D."/>
            <person name="Greub G."/>
            <person name="Miranda-Saavedra D."/>
            <person name="Chen N."/>
            <person name="Nash P."/>
            <person name="Ginger M.L."/>
            <person name="Horn M."/>
            <person name="Schaap P."/>
            <person name="Caler L."/>
            <person name="Loftus B."/>
        </authorList>
    </citation>
    <scope>NUCLEOTIDE SEQUENCE [LARGE SCALE GENOMIC DNA]</scope>
    <source>
        <strain evidence="2 3">Neff</strain>
    </source>
</reference>
<organism evidence="2 3">
    <name type="scientific">Acanthamoeba castellanii (strain ATCC 30010 / Neff)</name>
    <dbReference type="NCBI Taxonomy" id="1257118"/>
    <lineage>
        <taxon>Eukaryota</taxon>
        <taxon>Amoebozoa</taxon>
        <taxon>Discosea</taxon>
        <taxon>Longamoebia</taxon>
        <taxon>Centramoebida</taxon>
        <taxon>Acanthamoebidae</taxon>
        <taxon>Acanthamoeba</taxon>
    </lineage>
</organism>
<dbReference type="EMBL" id="KB008010">
    <property type="protein sequence ID" value="ELR16020.1"/>
    <property type="molecule type" value="Genomic_DNA"/>
</dbReference>
<dbReference type="OrthoDB" id="6358435at2759"/>
<dbReference type="GeneID" id="14916767"/>